<dbReference type="Proteomes" id="UP000468388">
    <property type="component" value="Unassembled WGS sequence"/>
</dbReference>
<gene>
    <name evidence="4" type="ORF">GO495_15670</name>
</gene>
<comment type="caution">
    <text evidence="4">The sequence shown here is derived from an EMBL/GenBank/DDBJ whole genome shotgun (WGS) entry which is preliminary data.</text>
</comment>
<evidence type="ECO:0000259" key="3">
    <source>
        <dbReference type="Pfam" id="PF16344"/>
    </source>
</evidence>
<feature type="transmembrane region" description="Helical" evidence="1">
    <location>
        <begin position="80"/>
        <end position="99"/>
    </location>
</feature>
<evidence type="ECO:0000259" key="2">
    <source>
        <dbReference type="Pfam" id="PF04773"/>
    </source>
</evidence>
<dbReference type="InterPro" id="IPR032508">
    <property type="entry name" value="FecR_C"/>
</dbReference>
<evidence type="ECO:0000313" key="5">
    <source>
        <dbReference type="Proteomes" id="UP000468388"/>
    </source>
</evidence>
<dbReference type="OrthoDB" id="643697at2"/>
<dbReference type="GO" id="GO:0016989">
    <property type="term" value="F:sigma factor antagonist activity"/>
    <property type="evidence" value="ECO:0007669"/>
    <property type="project" value="TreeGrafter"/>
</dbReference>
<dbReference type="PANTHER" id="PTHR30273:SF2">
    <property type="entry name" value="PROTEIN FECR"/>
    <property type="match status" value="1"/>
</dbReference>
<dbReference type="InterPro" id="IPR006860">
    <property type="entry name" value="FecR"/>
</dbReference>
<dbReference type="Gene3D" id="2.60.120.1440">
    <property type="match status" value="1"/>
</dbReference>
<evidence type="ECO:0000256" key="1">
    <source>
        <dbReference type="SAM" id="Phobius"/>
    </source>
</evidence>
<reference evidence="4 5" key="1">
    <citation type="submission" date="2019-12" db="EMBL/GenBank/DDBJ databases">
        <title>The draft genomic sequence of strain Chitinophaga oryziterrae JCM 16595.</title>
        <authorList>
            <person name="Zhang X."/>
        </authorList>
    </citation>
    <scope>NUCLEOTIDE SEQUENCE [LARGE SCALE GENOMIC DNA]</scope>
    <source>
        <strain evidence="4 5">JCM 16595</strain>
    </source>
</reference>
<organism evidence="4 5">
    <name type="scientific">Chitinophaga oryziterrae</name>
    <dbReference type="NCBI Taxonomy" id="1031224"/>
    <lineage>
        <taxon>Bacteria</taxon>
        <taxon>Pseudomonadati</taxon>
        <taxon>Bacteroidota</taxon>
        <taxon>Chitinophagia</taxon>
        <taxon>Chitinophagales</taxon>
        <taxon>Chitinophagaceae</taxon>
        <taxon>Chitinophaga</taxon>
    </lineage>
</organism>
<dbReference type="PANTHER" id="PTHR30273">
    <property type="entry name" value="PERIPLASMIC SIGNAL SENSOR AND SIGMA FACTOR ACTIVATOR FECR-RELATED"/>
    <property type="match status" value="1"/>
</dbReference>
<dbReference type="AlphaFoldDB" id="A0A6N8J9X2"/>
<keyword evidence="1" id="KW-0472">Membrane</keyword>
<name>A0A6N8J9X2_9BACT</name>
<keyword evidence="1" id="KW-0812">Transmembrane</keyword>
<feature type="domain" description="FecR protein" evidence="2">
    <location>
        <begin position="141"/>
        <end position="230"/>
    </location>
</feature>
<dbReference type="Pfam" id="PF04773">
    <property type="entry name" value="FecR"/>
    <property type="match status" value="1"/>
</dbReference>
<protein>
    <submittedName>
        <fullName evidence="4">DUF4974 domain-containing protein</fullName>
    </submittedName>
</protein>
<dbReference type="Pfam" id="PF16344">
    <property type="entry name" value="FecR_C"/>
    <property type="match status" value="1"/>
</dbReference>
<evidence type="ECO:0000313" key="4">
    <source>
        <dbReference type="EMBL" id="MVT42030.1"/>
    </source>
</evidence>
<accession>A0A6N8J9X2</accession>
<feature type="domain" description="Protein FecR C-terminal" evidence="3">
    <location>
        <begin position="263"/>
        <end position="328"/>
    </location>
</feature>
<dbReference type="EMBL" id="WRXO01000004">
    <property type="protein sequence ID" value="MVT42030.1"/>
    <property type="molecule type" value="Genomic_DNA"/>
</dbReference>
<dbReference type="Gene3D" id="3.55.50.30">
    <property type="match status" value="1"/>
</dbReference>
<sequence length="335" mass="37665">MNTKLEDIRLLVIQEILGTLSDDGTDILSDQLSQRVEARKIREDLWQVLNVEAVQQYIKQDNNAADKIINRIHRQKRRKIIYVSTATLIIALLMVSNVYRTQIPSKNIQLQLANGQVINLSNNNKIATVMKTHKAEYATLKIPAGKGYTMNLSDGTEIQLNAATTMRFPLAFTGNKREVFINGEAYLKVAKEADKPFIVHLPNSTILVVGTEFNVNSYDVEKVALVKGAIKVNNVLLKPGQELIGSVINTFDEAEVLSWRQGKFVFCNTKLEDVCRIIPRIYGISVELDDKETGSKRFSGVIDKNKPIENVLKALKATNGIDYYSDKDNGTFHIR</sequence>
<dbReference type="RefSeq" id="WP_157300666.1">
    <property type="nucleotide sequence ID" value="NZ_BAAAZB010000005.1"/>
</dbReference>
<keyword evidence="1" id="KW-1133">Transmembrane helix</keyword>
<proteinExistence type="predicted"/>
<keyword evidence="5" id="KW-1185">Reference proteome</keyword>
<dbReference type="InterPro" id="IPR012373">
    <property type="entry name" value="Ferrdict_sens_TM"/>
</dbReference>